<dbReference type="EMBL" id="NGFP01000288">
    <property type="protein sequence ID" value="OUC87683.1"/>
    <property type="molecule type" value="Genomic_DNA"/>
</dbReference>
<evidence type="ECO:0000256" key="1">
    <source>
        <dbReference type="SAM" id="MobiDB-lite"/>
    </source>
</evidence>
<feature type="compositionally biased region" description="Low complexity" evidence="1">
    <location>
        <begin position="121"/>
        <end position="135"/>
    </location>
</feature>
<protein>
    <submittedName>
        <fullName evidence="2">Uncharacterized protein</fullName>
    </submittedName>
</protein>
<evidence type="ECO:0000313" key="2">
    <source>
        <dbReference type="EMBL" id="OUC87683.1"/>
    </source>
</evidence>
<reference evidence="2 3" key="1">
    <citation type="submission" date="2017-05" db="EMBL/GenBank/DDBJ databases">
        <title>Biotechnological potential of actinobacteria isolated from South African environments.</title>
        <authorList>
            <person name="Le Roes-Hill M."/>
            <person name="Prins A."/>
            <person name="Durrell K.A."/>
        </authorList>
    </citation>
    <scope>NUCLEOTIDE SEQUENCE [LARGE SCALE GENOMIC DNA]</scope>
    <source>
        <strain evidence="2">M26</strain>
    </source>
</reference>
<sequence length="226" mass="23540">MCHETAYQALHVQGRGEPRREPARTPRAGRAAREPRRPARQRQPRQGVPMVMTGVRPAGGEDRAVPGRGKGGPTIGEDQAPAIGALVGRTTRYVMPVHLPAECGGVRSVECGGVRSAESMRAAPTEATATLPARLNRSLTGGQGGGTGRHHGVGVAADPPVRFRGPAGPWRRDSTGNTGGLPRRASPREGAQSTAESGSTPSPPDSERRPAGMSQPSASLCFSTIK</sequence>
<organism evidence="2 3">
    <name type="scientific">Streptosporangium minutum</name>
    <dbReference type="NCBI Taxonomy" id="569862"/>
    <lineage>
        <taxon>Bacteria</taxon>
        <taxon>Bacillati</taxon>
        <taxon>Actinomycetota</taxon>
        <taxon>Actinomycetes</taxon>
        <taxon>Streptosporangiales</taxon>
        <taxon>Streptosporangiaceae</taxon>
        <taxon>Streptosporangium</taxon>
    </lineage>
</organism>
<keyword evidence="3" id="KW-1185">Reference proteome</keyword>
<feature type="compositionally biased region" description="Polar residues" evidence="1">
    <location>
        <begin position="214"/>
        <end position="226"/>
    </location>
</feature>
<dbReference type="RefSeq" id="WP_086578263.1">
    <property type="nucleotide sequence ID" value="NZ_NGFP01000288.1"/>
</dbReference>
<accession>A0A243QZU1</accession>
<dbReference type="Proteomes" id="UP000194761">
    <property type="component" value="Unassembled WGS sequence"/>
</dbReference>
<comment type="caution">
    <text evidence="2">The sequence shown here is derived from an EMBL/GenBank/DDBJ whole genome shotgun (WGS) entry which is preliminary data.</text>
</comment>
<feature type="region of interest" description="Disordered" evidence="1">
    <location>
        <begin position="119"/>
        <end position="226"/>
    </location>
</feature>
<gene>
    <name evidence="2" type="ORF">CA984_38160</name>
</gene>
<feature type="region of interest" description="Disordered" evidence="1">
    <location>
        <begin position="1"/>
        <end position="79"/>
    </location>
</feature>
<proteinExistence type="predicted"/>
<dbReference type="AlphaFoldDB" id="A0A243QZU1"/>
<feature type="compositionally biased region" description="Basic and acidic residues" evidence="1">
    <location>
        <begin position="14"/>
        <end position="24"/>
    </location>
</feature>
<name>A0A243QZU1_9ACTN</name>
<feature type="compositionally biased region" description="Polar residues" evidence="1">
    <location>
        <begin position="191"/>
        <end position="200"/>
    </location>
</feature>
<evidence type="ECO:0000313" key="3">
    <source>
        <dbReference type="Proteomes" id="UP000194761"/>
    </source>
</evidence>